<name>A0ABN6RU37_9BACT</name>
<organism evidence="3 4">
    <name type="scientific">Pseudodesulfovibrio portus</name>
    <dbReference type="NCBI Taxonomy" id="231439"/>
    <lineage>
        <taxon>Bacteria</taxon>
        <taxon>Pseudomonadati</taxon>
        <taxon>Thermodesulfobacteriota</taxon>
        <taxon>Desulfovibrionia</taxon>
        <taxon>Desulfovibrionales</taxon>
        <taxon>Desulfovibrionaceae</taxon>
    </lineage>
</organism>
<dbReference type="Pfam" id="PF25302">
    <property type="entry name" value="NADase_transloc"/>
    <property type="match status" value="1"/>
</dbReference>
<dbReference type="Gene3D" id="2.60.120.260">
    <property type="entry name" value="Galactose-binding domain-like"/>
    <property type="match status" value="1"/>
</dbReference>
<accession>A0ABN6RU37</accession>
<feature type="signal peptide" evidence="1">
    <location>
        <begin position="1"/>
        <end position="35"/>
    </location>
</feature>
<evidence type="ECO:0000256" key="1">
    <source>
        <dbReference type="SAM" id="SignalP"/>
    </source>
</evidence>
<dbReference type="PROSITE" id="PS51257">
    <property type="entry name" value="PROKAR_LIPOPROTEIN"/>
    <property type="match status" value="1"/>
</dbReference>
<reference evidence="3" key="1">
    <citation type="submission" date="2022-08" db="EMBL/GenBank/DDBJ databases">
        <title>Genome Sequence of the sulphate-reducing bacterium, Pseudodesulfovibrio portus JCM14722.</title>
        <authorList>
            <person name="Kondo R."/>
            <person name="Kataoka T."/>
        </authorList>
    </citation>
    <scope>NUCLEOTIDE SEQUENCE</scope>
    <source>
        <strain evidence="3">JCM 14722</strain>
    </source>
</reference>
<dbReference type="InterPro" id="IPR057561">
    <property type="entry name" value="NADase_transloc"/>
</dbReference>
<dbReference type="InterPro" id="IPR008979">
    <property type="entry name" value="Galactose-bd-like_sf"/>
</dbReference>
<keyword evidence="4" id="KW-1185">Reference proteome</keyword>
<gene>
    <name evidence="3" type="ORF">JCM14722_11020</name>
</gene>
<dbReference type="Proteomes" id="UP001061361">
    <property type="component" value="Chromosome"/>
</dbReference>
<evidence type="ECO:0000313" key="4">
    <source>
        <dbReference type="Proteomes" id="UP001061361"/>
    </source>
</evidence>
<evidence type="ECO:0000313" key="3">
    <source>
        <dbReference type="EMBL" id="BDQ33560.1"/>
    </source>
</evidence>
<dbReference type="NCBIfam" id="NF047619">
    <property type="entry name" value="NADase_discoid"/>
    <property type="match status" value="1"/>
</dbReference>
<feature type="domain" description="NAD glycohydrolase translocation F5/8 type C" evidence="2">
    <location>
        <begin position="40"/>
        <end position="174"/>
    </location>
</feature>
<evidence type="ECO:0000259" key="2">
    <source>
        <dbReference type="Pfam" id="PF25302"/>
    </source>
</evidence>
<dbReference type="SUPFAM" id="SSF49785">
    <property type="entry name" value="Galactose-binding domain-like"/>
    <property type="match status" value="1"/>
</dbReference>
<dbReference type="EMBL" id="AP026708">
    <property type="protein sequence ID" value="BDQ33560.1"/>
    <property type="molecule type" value="Genomic_DNA"/>
</dbReference>
<protein>
    <recommendedName>
        <fullName evidence="2">NAD glycohydrolase translocation F5/8 type C domain-containing protein</fullName>
    </recommendedName>
</protein>
<sequence>MEAVREKLCYESAMRFSLMLLILGFAALAACPAQALDVDVKVSSQKVDFGLEYGPEYLLDNDPTTAWAVGKASSGAGQWMEFSFGLPVNVVKLGIYNGHQGEGLFDQFRRIRSGRIIYPDGTETRFWLRDEPGEQIVACPIQPVKSLRIVVDEVFPKSVPVARKKLAVSEVKFYLTLMNSQTDGAAIDAHNADISGLPPADLTSEVPEEIKDLLRTFYVRQTSLDDDYYLLFAHHVRDKFDFQFEVFKEIQRQRGTFKRLRTARVDPAGLRFDLIYLDRDLAEVRVFGSYNVKVENLDKNFEDDSVFVLMKGGEGWRILELDEQD</sequence>
<feature type="chain" id="PRO_5047513837" description="NAD glycohydrolase translocation F5/8 type C domain-containing protein" evidence="1">
    <location>
        <begin position="36"/>
        <end position="325"/>
    </location>
</feature>
<proteinExistence type="predicted"/>
<keyword evidence="1" id="KW-0732">Signal</keyword>